<name>A0A1N7SKY7_9BURK</name>
<evidence type="ECO:0000313" key="1">
    <source>
        <dbReference type="EMBL" id="SIT48048.1"/>
    </source>
</evidence>
<proteinExistence type="predicted"/>
<organism evidence="1 2">
    <name type="scientific">Paraburkholderia piptadeniae</name>
    <dbReference type="NCBI Taxonomy" id="1701573"/>
    <lineage>
        <taxon>Bacteria</taxon>
        <taxon>Pseudomonadati</taxon>
        <taxon>Pseudomonadota</taxon>
        <taxon>Betaproteobacteria</taxon>
        <taxon>Burkholderiales</taxon>
        <taxon>Burkholderiaceae</taxon>
        <taxon>Paraburkholderia</taxon>
    </lineage>
</organism>
<protein>
    <submittedName>
        <fullName evidence="1">Uncharacterized protein</fullName>
    </submittedName>
</protein>
<comment type="caution">
    <text evidence="1">The sequence shown here is derived from an EMBL/GenBank/DDBJ whole genome shotgun (WGS) entry which is preliminary data.</text>
</comment>
<dbReference type="EMBL" id="CYGY02000062">
    <property type="protein sequence ID" value="SIT48048.1"/>
    <property type="molecule type" value="Genomic_DNA"/>
</dbReference>
<sequence>MSRLFIRDANYYESFLTTYLHALMTHSACSGRDAALANRGSPVEAFTGVRFVVKCPRMVRQSV</sequence>
<dbReference type="Proteomes" id="UP000195569">
    <property type="component" value="Unassembled WGS sequence"/>
</dbReference>
<accession>A0A1N7SKY7</accession>
<keyword evidence="2" id="KW-1185">Reference proteome</keyword>
<reference evidence="1" key="1">
    <citation type="submission" date="2016-12" db="EMBL/GenBank/DDBJ databases">
        <authorList>
            <person name="Moulin L."/>
        </authorList>
    </citation>
    <scope>NUCLEOTIDE SEQUENCE [LARGE SCALE GENOMIC DNA]</scope>
    <source>
        <strain evidence="1">STM 7183</strain>
    </source>
</reference>
<dbReference type="AlphaFoldDB" id="A0A1N7SKY7"/>
<gene>
    <name evidence="1" type="ORF">BN2476_620034</name>
</gene>
<evidence type="ECO:0000313" key="2">
    <source>
        <dbReference type="Proteomes" id="UP000195569"/>
    </source>
</evidence>